<protein>
    <submittedName>
        <fullName evidence="1">Uncharacterized protein</fullName>
    </submittedName>
</protein>
<dbReference type="AlphaFoldDB" id="A0A0F9AP38"/>
<reference evidence="1" key="1">
    <citation type="journal article" date="2015" name="Nature">
        <title>Complex archaea that bridge the gap between prokaryotes and eukaryotes.</title>
        <authorList>
            <person name="Spang A."/>
            <person name="Saw J.H."/>
            <person name="Jorgensen S.L."/>
            <person name="Zaremba-Niedzwiedzka K."/>
            <person name="Martijn J."/>
            <person name="Lind A.E."/>
            <person name="van Eijk R."/>
            <person name="Schleper C."/>
            <person name="Guy L."/>
            <person name="Ettema T.J."/>
        </authorList>
    </citation>
    <scope>NUCLEOTIDE SEQUENCE</scope>
</reference>
<feature type="non-terminal residue" evidence="1">
    <location>
        <position position="482"/>
    </location>
</feature>
<proteinExistence type="predicted"/>
<sequence length="482" mass="51765">DTVGPLQPDQFATQAAPDVTNISATEGPARLPQGLNPRSRVVVQSSVTCGFDPPDAGADPNDVFDRCKIYVQPIGVQTALSAGVNSVTTTFPVNSAQKLVGFRFYLVDAEIFEVTGHDFLNKTVTVVRGVEGSSAASHSSAASIKPKVEPIFTTAEGPTAPLRFVTWPMGDATIYFVSVSKDGVENAVLSSPNLTITLDGMVSPPLEVQNLRGLKTIHGGKILWDEGLEPDLDYYEIADMGSRTLVNQADILDRHLIARVKAIPGGENKVIYDWLETLYTGTISAGAKTIVLPADQLRENQFDPVGSPPVKETLRFARLDADVANLTNTDYDIDDTTANTVVLNIIPTEATVGGAVEFYIGTRAHKFYVRAVNLSDLKSEWRPIEGTFLELSATAPDGSMDAGVSDLEFQSPVVLPGTHSVVGWLRQPYKPGFLKVFVYARTFSTGVDEPTDLDESLLQNIGGITAVEIAVQHSEDGATGLQ</sequence>
<dbReference type="EMBL" id="LAZR01041693">
    <property type="protein sequence ID" value="KKL11349.1"/>
    <property type="molecule type" value="Genomic_DNA"/>
</dbReference>
<name>A0A0F9AP38_9ZZZZ</name>
<organism evidence="1">
    <name type="scientific">marine sediment metagenome</name>
    <dbReference type="NCBI Taxonomy" id="412755"/>
    <lineage>
        <taxon>unclassified sequences</taxon>
        <taxon>metagenomes</taxon>
        <taxon>ecological metagenomes</taxon>
    </lineage>
</organism>
<comment type="caution">
    <text evidence="1">The sequence shown here is derived from an EMBL/GenBank/DDBJ whole genome shotgun (WGS) entry which is preliminary data.</text>
</comment>
<feature type="non-terminal residue" evidence="1">
    <location>
        <position position="1"/>
    </location>
</feature>
<accession>A0A0F9AP38</accession>
<gene>
    <name evidence="1" type="ORF">LCGC14_2546710</name>
</gene>
<evidence type="ECO:0000313" key="1">
    <source>
        <dbReference type="EMBL" id="KKL11349.1"/>
    </source>
</evidence>